<evidence type="ECO:0000313" key="5">
    <source>
        <dbReference type="EMBL" id="ABK66258.1"/>
    </source>
</evidence>
<gene>
    <name evidence="5" type="ordered locus">MAV_0490</name>
</gene>
<dbReference type="HOGENOM" id="CLU_059964_4_1_11"/>
<reference evidence="5 6" key="1">
    <citation type="submission" date="2006-10" db="EMBL/GenBank/DDBJ databases">
        <authorList>
            <person name="Fleischmann R.D."/>
            <person name="Dodson R.J."/>
            <person name="Haft D.H."/>
            <person name="Merkel J.S."/>
            <person name="Nelson W.C."/>
            <person name="Fraser C.M."/>
        </authorList>
    </citation>
    <scope>NUCLEOTIDE SEQUENCE [LARGE SCALE GENOMIC DNA]</scope>
    <source>
        <strain evidence="5 6">104</strain>
    </source>
</reference>
<evidence type="ECO:0000256" key="2">
    <source>
        <dbReference type="ARBA" id="ARBA00022723"/>
    </source>
</evidence>
<protein>
    <submittedName>
        <fullName evidence="5">HpcH/HpaI aldolase family protein</fullName>
    </submittedName>
</protein>
<dbReference type="InterPro" id="IPR005000">
    <property type="entry name" value="Aldolase/citrate-lyase_domain"/>
</dbReference>
<dbReference type="EMBL" id="CP000479">
    <property type="protein sequence ID" value="ABK66258.1"/>
    <property type="molecule type" value="Genomic_DNA"/>
</dbReference>
<dbReference type="RefSeq" id="WP_011723592.1">
    <property type="nucleotide sequence ID" value="NC_008595.1"/>
</dbReference>
<evidence type="ECO:0000259" key="4">
    <source>
        <dbReference type="Pfam" id="PF03328"/>
    </source>
</evidence>
<proteinExistence type="inferred from homology"/>
<evidence type="ECO:0000256" key="3">
    <source>
        <dbReference type="ARBA" id="ARBA00023239"/>
    </source>
</evidence>
<name>A0A0H2ZX71_MYCA1</name>
<dbReference type="InterPro" id="IPR015813">
    <property type="entry name" value="Pyrv/PenolPyrv_kinase-like_dom"/>
</dbReference>
<feature type="domain" description="HpcH/HpaI aldolase/citrate lyase" evidence="4">
    <location>
        <begin position="27"/>
        <end position="249"/>
    </location>
</feature>
<dbReference type="Pfam" id="PF03328">
    <property type="entry name" value="HpcH_HpaI"/>
    <property type="match status" value="1"/>
</dbReference>
<accession>A0A0H2ZX71</accession>
<organism evidence="5 6">
    <name type="scientific">Mycobacterium avium (strain 104)</name>
    <dbReference type="NCBI Taxonomy" id="243243"/>
    <lineage>
        <taxon>Bacteria</taxon>
        <taxon>Bacillati</taxon>
        <taxon>Actinomycetota</taxon>
        <taxon>Actinomycetes</taxon>
        <taxon>Mycobacteriales</taxon>
        <taxon>Mycobacteriaceae</taxon>
        <taxon>Mycobacterium</taxon>
        <taxon>Mycobacterium avium complex (MAC)</taxon>
    </lineage>
</organism>
<comment type="similarity">
    <text evidence="1">Belongs to the HpcH/HpaI aldolase family.</text>
</comment>
<dbReference type="InterPro" id="IPR040442">
    <property type="entry name" value="Pyrv_kinase-like_dom_sf"/>
</dbReference>
<dbReference type="GO" id="GO:0046872">
    <property type="term" value="F:metal ion binding"/>
    <property type="evidence" value="ECO:0007669"/>
    <property type="project" value="UniProtKB-KW"/>
</dbReference>
<keyword evidence="2" id="KW-0479">Metal-binding</keyword>
<evidence type="ECO:0000313" key="6">
    <source>
        <dbReference type="Proteomes" id="UP000001574"/>
    </source>
</evidence>
<dbReference type="SUPFAM" id="SSF51621">
    <property type="entry name" value="Phosphoenolpyruvate/pyruvate domain"/>
    <property type="match status" value="1"/>
</dbReference>
<keyword evidence="3" id="KW-0456">Lyase</keyword>
<dbReference type="AlphaFoldDB" id="A0A0H2ZX71"/>
<dbReference type="InterPro" id="IPR050251">
    <property type="entry name" value="HpcH-HpaI_aldolase"/>
</dbReference>
<dbReference type="GO" id="GO:0016832">
    <property type="term" value="F:aldehyde-lyase activity"/>
    <property type="evidence" value="ECO:0007669"/>
    <property type="project" value="TreeGrafter"/>
</dbReference>
<dbReference type="Proteomes" id="UP000001574">
    <property type="component" value="Chromosome"/>
</dbReference>
<sequence length="283" mass="30232">MFDTPNRLLAMIEHRQMPVGMQCFTGNHTLIEVMGRTGFDFVWLDSEHCDINPRALEDTIRTADGVGLTTLVRIPEPGDGTAARRALEAGAAGVVVPMVRSAVDIAGVLDAVTYPPAGKRGICPAYRAAGYSIRTFAEYAAWSDANVLVVPLIETLDALDNIEEICAIEQVRILGFASGELAFALGEGNRMHSSTKVQDAYQKVKDTAARHEVALMGGPILDPTAQSCTKALEDGITVFCLGIDVMAFRRVCEDTIAAANAAVAAHPAFTRPAAPDSGFPTHF</sequence>
<dbReference type="PANTHER" id="PTHR30502:SF0">
    <property type="entry name" value="PHOSPHOENOLPYRUVATE CARBOXYLASE FAMILY PROTEIN"/>
    <property type="match status" value="1"/>
</dbReference>
<dbReference type="KEGG" id="mav:MAV_0490"/>
<evidence type="ECO:0000256" key="1">
    <source>
        <dbReference type="ARBA" id="ARBA00005568"/>
    </source>
</evidence>
<dbReference type="GO" id="GO:0005737">
    <property type="term" value="C:cytoplasm"/>
    <property type="evidence" value="ECO:0007669"/>
    <property type="project" value="TreeGrafter"/>
</dbReference>
<dbReference type="PANTHER" id="PTHR30502">
    <property type="entry name" value="2-KETO-3-DEOXY-L-RHAMNONATE ALDOLASE"/>
    <property type="match status" value="1"/>
</dbReference>
<dbReference type="Gene3D" id="3.20.20.60">
    <property type="entry name" value="Phosphoenolpyruvate-binding domains"/>
    <property type="match status" value="1"/>
</dbReference>